<organism evidence="1 2">
    <name type="scientific">Candidatus Defluviibacterium haderslevense</name>
    <dbReference type="NCBI Taxonomy" id="2981993"/>
    <lineage>
        <taxon>Bacteria</taxon>
        <taxon>Pseudomonadati</taxon>
        <taxon>Bacteroidota</taxon>
        <taxon>Saprospiria</taxon>
        <taxon>Saprospirales</taxon>
        <taxon>Saprospiraceae</taxon>
        <taxon>Candidatus Defluviibacterium</taxon>
    </lineage>
</organism>
<accession>A0A9D7S681</accession>
<name>A0A9D7S681_9BACT</name>
<reference evidence="1 2" key="1">
    <citation type="submission" date="2020-10" db="EMBL/GenBank/DDBJ databases">
        <title>Connecting structure to function with the recovery of over 1000 high-quality activated sludge metagenome-assembled genomes encoding full-length rRNA genes using long-read sequencing.</title>
        <authorList>
            <person name="Singleton C.M."/>
            <person name="Petriglieri F."/>
            <person name="Kristensen J.M."/>
            <person name="Kirkegaard R.H."/>
            <person name="Michaelsen T.Y."/>
            <person name="Andersen M.H."/>
            <person name="Karst S.M."/>
            <person name="Dueholm M.S."/>
            <person name="Nielsen P.H."/>
            <person name="Albertsen M."/>
        </authorList>
    </citation>
    <scope>NUCLEOTIDE SEQUENCE [LARGE SCALE GENOMIC DNA]</scope>
    <source>
        <strain evidence="1">Ribe_18-Q3-R11-54_BAT3C.373</strain>
    </source>
</reference>
<gene>
    <name evidence="1" type="ORF">IPO85_00035</name>
</gene>
<dbReference type="EMBL" id="JADKFW010000001">
    <property type="protein sequence ID" value="MBK9715927.1"/>
    <property type="molecule type" value="Genomic_DNA"/>
</dbReference>
<proteinExistence type="predicted"/>
<dbReference type="Proteomes" id="UP000808349">
    <property type="component" value="Unassembled WGS sequence"/>
</dbReference>
<evidence type="ECO:0000313" key="2">
    <source>
        <dbReference type="Proteomes" id="UP000808349"/>
    </source>
</evidence>
<comment type="caution">
    <text evidence="1">The sequence shown here is derived from an EMBL/GenBank/DDBJ whole genome shotgun (WGS) entry which is preliminary data.</text>
</comment>
<evidence type="ECO:0000313" key="1">
    <source>
        <dbReference type="EMBL" id="MBK9715927.1"/>
    </source>
</evidence>
<protein>
    <submittedName>
        <fullName evidence="1">Uncharacterized protein</fullName>
    </submittedName>
</protein>
<sequence>MKTKWGSCNIEPKRIL</sequence>
<dbReference type="AlphaFoldDB" id="A0A9D7S681"/>